<dbReference type="Proteomes" id="UP000635902">
    <property type="component" value="Unassembled WGS sequence"/>
</dbReference>
<proteinExistence type="predicted"/>
<protein>
    <recommendedName>
        <fullName evidence="3">Secreted protein</fullName>
    </recommendedName>
</protein>
<sequence length="424" mass="45731">MKRFPPPEQRSRTDILVTAGLSVAALALTAGVWLTSQQSVVDHQVAADPLSQSKPAADFSNLEATDLPGSFAQSWTAPTDSTQLIAVEGGTVQVQDTRISMLNAETGEEVWHYDQQREICAVSQPNKWKSVAVTFRGPKGCGEVISFDITNGQYAYTRDALASEQVVGFTGDNRAGTISPERVEIWRSDLVRTVEVGAQEAPHKPDQQEHLECSFTSALVHNELLATAQTCPDPSKKLVRLLKATPENSTIPESRHEFNVPAGAEIVAVGTEQAAVYIPPTAGKPSRMQILNASGEFHTYDVPEIKGFPETATVGVEKQIHQPRTYVSDELQTWFDGQRLTIFNSKDLAKHVRVEGAMGVGAMYGNALLVPVKEGIAVVNPRNGQTERVITVDRGGYAGPVTVGVSNGHIVEQRGTELVGLAAA</sequence>
<gene>
    <name evidence="1" type="ORF">IRY30_02985</name>
</gene>
<evidence type="ECO:0008006" key="3">
    <source>
        <dbReference type="Google" id="ProtNLM"/>
    </source>
</evidence>
<dbReference type="RefSeq" id="WP_194555900.1">
    <property type="nucleotide sequence ID" value="NZ_JADKMY010000001.1"/>
</dbReference>
<reference evidence="1 2" key="1">
    <citation type="submission" date="2020-10" db="EMBL/GenBank/DDBJ databases">
        <title>Novel species in genus Corynebacterium.</title>
        <authorList>
            <person name="Zhang G."/>
        </authorList>
    </citation>
    <scope>NUCLEOTIDE SEQUENCE [LARGE SCALE GENOMIC DNA]</scope>
    <source>
        <strain evidence="1 2">DSM 45110</strain>
    </source>
</reference>
<comment type="caution">
    <text evidence="1">The sequence shown here is derived from an EMBL/GenBank/DDBJ whole genome shotgun (WGS) entry which is preliminary data.</text>
</comment>
<evidence type="ECO:0000313" key="2">
    <source>
        <dbReference type="Proteomes" id="UP000635902"/>
    </source>
</evidence>
<name>A0ABR9ZIL7_9CORY</name>
<organism evidence="1 2">
    <name type="scientific">Corynebacterium suicordis DSM 45110</name>
    <dbReference type="NCBI Taxonomy" id="1121369"/>
    <lineage>
        <taxon>Bacteria</taxon>
        <taxon>Bacillati</taxon>
        <taxon>Actinomycetota</taxon>
        <taxon>Actinomycetes</taxon>
        <taxon>Mycobacteriales</taxon>
        <taxon>Corynebacteriaceae</taxon>
        <taxon>Corynebacterium</taxon>
    </lineage>
</organism>
<keyword evidence="2" id="KW-1185">Reference proteome</keyword>
<evidence type="ECO:0000313" key="1">
    <source>
        <dbReference type="EMBL" id="MBF4553049.1"/>
    </source>
</evidence>
<dbReference type="EMBL" id="JADKMY010000001">
    <property type="protein sequence ID" value="MBF4553049.1"/>
    <property type="molecule type" value="Genomic_DNA"/>
</dbReference>
<accession>A0ABR9ZIL7</accession>